<keyword evidence="2" id="KW-1185">Reference proteome</keyword>
<evidence type="ECO:0000313" key="2">
    <source>
        <dbReference type="Proteomes" id="UP001056120"/>
    </source>
</evidence>
<protein>
    <submittedName>
        <fullName evidence="1">Uncharacterized protein</fullName>
    </submittedName>
</protein>
<dbReference type="EMBL" id="CM042037">
    <property type="protein sequence ID" value="KAI3743418.1"/>
    <property type="molecule type" value="Genomic_DNA"/>
</dbReference>
<accession>A0ACB9DAL9</accession>
<gene>
    <name evidence="1" type="ORF">L1987_61127</name>
</gene>
<evidence type="ECO:0000313" key="1">
    <source>
        <dbReference type="EMBL" id="KAI3743418.1"/>
    </source>
</evidence>
<reference evidence="1 2" key="2">
    <citation type="journal article" date="2022" name="Mol. Ecol. Resour.">
        <title>The genomes of chicory, endive, great burdock and yacon provide insights into Asteraceae paleo-polyploidization history and plant inulin production.</title>
        <authorList>
            <person name="Fan W."/>
            <person name="Wang S."/>
            <person name="Wang H."/>
            <person name="Wang A."/>
            <person name="Jiang F."/>
            <person name="Liu H."/>
            <person name="Zhao H."/>
            <person name="Xu D."/>
            <person name="Zhang Y."/>
        </authorList>
    </citation>
    <scope>NUCLEOTIDE SEQUENCE [LARGE SCALE GENOMIC DNA]</scope>
    <source>
        <strain evidence="2">cv. Yunnan</strain>
        <tissue evidence="1">Leaves</tissue>
    </source>
</reference>
<sequence length="152" mass="16429">MEVKGAMGRSSDGVLELGFSVGSSEPPLSGPATVTKTTALGLTIGRTTVDTIFLVLPSAENIHKIHSGGSLWCYSTPSCEQGRRCHFDNNSKVEVDESRNDGDTSHQDIEVDNNNKEIPTILLKMANDVSMVESHEVKSTNYEQHIHDGSGE</sequence>
<name>A0ACB9DAL9_9ASTR</name>
<comment type="caution">
    <text evidence="1">The sequence shown here is derived from an EMBL/GenBank/DDBJ whole genome shotgun (WGS) entry which is preliminary data.</text>
</comment>
<organism evidence="1 2">
    <name type="scientific">Smallanthus sonchifolius</name>
    <dbReference type="NCBI Taxonomy" id="185202"/>
    <lineage>
        <taxon>Eukaryota</taxon>
        <taxon>Viridiplantae</taxon>
        <taxon>Streptophyta</taxon>
        <taxon>Embryophyta</taxon>
        <taxon>Tracheophyta</taxon>
        <taxon>Spermatophyta</taxon>
        <taxon>Magnoliopsida</taxon>
        <taxon>eudicotyledons</taxon>
        <taxon>Gunneridae</taxon>
        <taxon>Pentapetalae</taxon>
        <taxon>asterids</taxon>
        <taxon>campanulids</taxon>
        <taxon>Asterales</taxon>
        <taxon>Asteraceae</taxon>
        <taxon>Asteroideae</taxon>
        <taxon>Heliantheae alliance</taxon>
        <taxon>Millerieae</taxon>
        <taxon>Smallanthus</taxon>
    </lineage>
</organism>
<dbReference type="Proteomes" id="UP001056120">
    <property type="component" value="Linkage Group LG20"/>
</dbReference>
<proteinExistence type="predicted"/>
<reference evidence="2" key="1">
    <citation type="journal article" date="2022" name="Mol. Ecol. Resour.">
        <title>The genomes of chicory, endive, great burdock and yacon provide insights into Asteraceae palaeo-polyploidization history and plant inulin production.</title>
        <authorList>
            <person name="Fan W."/>
            <person name="Wang S."/>
            <person name="Wang H."/>
            <person name="Wang A."/>
            <person name="Jiang F."/>
            <person name="Liu H."/>
            <person name="Zhao H."/>
            <person name="Xu D."/>
            <person name="Zhang Y."/>
        </authorList>
    </citation>
    <scope>NUCLEOTIDE SEQUENCE [LARGE SCALE GENOMIC DNA]</scope>
    <source>
        <strain evidence="2">cv. Yunnan</strain>
    </source>
</reference>